<dbReference type="STRING" id="1220578.FPE01S_04_02930"/>
<dbReference type="Proteomes" id="UP000033121">
    <property type="component" value="Unassembled WGS sequence"/>
</dbReference>
<evidence type="ECO:0000313" key="2">
    <source>
        <dbReference type="Proteomes" id="UP000033121"/>
    </source>
</evidence>
<evidence type="ECO:0000313" key="1">
    <source>
        <dbReference type="EMBL" id="GAO45050.1"/>
    </source>
</evidence>
<dbReference type="Gene3D" id="3.20.80.10">
    <property type="entry name" value="Regulatory factor, effector binding domain"/>
    <property type="match status" value="1"/>
</dbReference>
<organism evidence="1 2">
    <name type="scientific">Flavihumibacter petaseus NBRC 106054</name>
    <dbReference type="NCBI Taxonomy" id="1220578"/>
    <lineage>
        <taxon>Bacteria</taxon>
        <taxon>Pseudomonadati</taxon>
        <taxon>Bacteroidota</taxon>
        <taxon>Chitinophagia</taxon>
        <taxon>Chitinophagales</taxon>
        <taxon>Chitinophagaceae</taxon>
        <taxon>Flavihumibacter</taxon>
    </lineage>
</organism>
<name>A0A0E9N6S8_9BACT</name>
<gene>
    <name evidence="1" type="ORF">FPE01S_04_02930</name>
</gene>
<dbReference type="InterPro" id="IPR011256">
    <property type="entry name" value="Reg_factor_effector_dom_sf"/>
</dbReference>
<keyword evidence="2" id="KW-1185">Reference proteome</keyword>
<comment type="caution">
    <text evidence="1">The sequence shown here is derived from an EMBL/GenBank/DDBJ whole genome shotgun (WGS) entry which is preliminary data.</text>
</comment>
<reference evidence="1 2" key="1">
    <citation type="submission" date="2015-04" db="EMBL/GenBank/DDBJ databases">
        <title>Whole genome shotgun sequence of Flavihumibacter petaseus NBRC 106054.</title>
        <authorList>
            <person name="Miyazawa S."/>
            <person name="Hosoyama A."/>
            <person name="Hashimoto M."/>
            <person name="Noguchi M."/>
            <person name="Tsuchikane K."/>
            <person name="Ohji S."/>
            <person name="Yamazoe A."/>
            <person name="Ichikawa N."/>
            <person name="Kimura A."/>
            <person name="Fujita N."/>
        </authorList>
    </citation>
    <scope>NUCLEOTIDE SEQUENCE [LARGE SCALE GENOMIC DNA]</scope>
    <source>
        <strain evidence="1 2">NBRC 106054</strain>
    </source>
</reference>
<dbReference type="AlphaFoldDB" id="A0A0E9N6S8"/>
<accession>A0A0E9N6S8</accession>
<sequence>MRSKKILITVSAALIAAVLLTLFIPVKKQYTARIPLPIERTVAQLAAVENVQKWFTPFTQSNPGSGSGKASGQWELTSGDYSLKIAGANSFYVALSFSNKSQTAMLNFQVNPDSGYMDMSRITLTVKRNIWGAISGRNELLETAIANLSALETYTGNNRRLYGLDIKHELVKDSAYLYTKRTIGQTGLGQTASTLCRQLTDFANKNHLEIAGSPIINIKQVGTDSTQVSAGLPIHTYIYLAPGNIIQYRQMPFGKKLLEAPFKGGYRDLPAAFDKLKSYADDHRLTIMAIPYAKYTGEQIDFADGDLIDFTVYFPVD</sequence>
<protein>
    <submittedName>
        <fullName evidence="1">Uncharacterized protein</fullName>
    </submittedName>
</protein>
<dbReference type="EMBL" id="BBWV01000004">
    <property type="protein sequence ID" value="GAO45050.1"/>
    <property type="molecule type" value="Genomic_DNA"/>
</dbReference>
<dbReference type="RefSeq" id="WP_046371027.1">
    <property type="nucleotide sequence ID" value="NZ_BBWV01000004.1"/>
</dbReference>
<dbReference type="OrthoDB" id="9807923at2"/>
<proteinExistence type="predicted"/>